<dbReference type="InterPro" id="IPR036661">
    <property type="entry name" value="Luciferase-like_sf"/>
</dbReference>
<dbReference type="SUPFAM" id="SSF51679">
    <property type="entry name" value="Bacterial luciferase-like"/>
    <property type="match status" value="1"/>
</dbReference>
<evidence type="ECO:0000259" key="1">
    <source>
        <dbReference type="Pfam" id="PF00296"/>
    </source>
</evidence>
<dbReference type="PANTHER" id="PTHR43244">
    <property type="match status" value="1"/>
</dbReference>
<gene>
    <name evidence="2" type="ORF">DVS28_a1967</name>
</gene>
<dbReference type="Pfam" id="PF00296">
    <property type="entry name" value="Bac_luciferase"/>
    <property type="match status" value="1"/>
</dbReference>
<reference evidence="2 3" key="1">
    <citation type="submission" date="2018-09" db="EMBL/GenBank/DDBJ databases">
        <title>Complete genome sequence of Euzebya sp. DY32-46 isolated from seawater of Pacific Ocean.</title>
        <authorList>
            <person name="Xu L."/>
            <person name="Wu Y.-H."/>
            <person name="Xu X.-W."/>
        </authorList>
    </citation>
    <scope>NUCLEOTIDE SEQUENCE [LARGE SCALE GENOMIC DNA]</scope>
    <source>
        <strain evidence="2 3">DY32-46</strain>
    </source>
</reference>
<dbReference type="PANTHER" id="PTHR43244:SF2">
    <property type="entry name" value="CONSERVED HYPOTHETICAL ALANINE AND PROLINE-RICH PROTEIN"/>
    <property type="match status" value="1"/>
</dbReference>
<feature type="domain" description="Luciferase-like" evidence="1">
    <location>
        <begin position="14"/>
        <end position="299"/>
    </location>
</feature>
<dbReference type="AlphaFoldDB" id="A0A346XWQ5"/>
<dbReference type="Proteomes" id="UP000264006">
    <property type="component" value="Chromosome"/>
</dbReference>
<dbReference type="GO" id="GO:0016705">
    <property type="term" value="F:oxidoreductase activity, acting on paired donors, with incorporation or reduction of molecular oxygen"/>
    <property type="evidence" value="ECO:0007669"/>
    <property type="project" value="InterPro"/>
</dbReference>
<protein>
    <recommendedName>
        <fullName evidence="1">Luciferase-like domain-containing protein</fullName>
    </recommendedName>
</protein>
<dbReference type="InterPro" id="IPR011251">
    <property type="entry name" value="Luciferase-like_dom"/>
</dbReference>
<dbReference type="KEGG" id="euz:DVS28_a1967"/>
<dbReference type="Gene3D" id="3.20.20.30">
    <property type="entry name" value="Luciferase-like domain"/>
    <property type="match status" value="1"/>
</dbReference>
<accession>A0A346XWQ5</accession>
<name>A0A346XWQ5_9ACTN</name>
<dbReference type="CDD" id="cd01097">
    <property type="entry name" value="Tetrahydromethanopterin_reductase"/>
    <property type="match status" value="1"/>
</dbReference>
<organism evidence="2 3">
    <name type="scientific">Euzebya pacifica</name>
    <dbReference type="NCBI Taxonomy" id="1608957"/>
    <lineage>
        <taxon>Bacteria</taxon>
        <taxon>Bacillati</taxon>
        <taxon>Actinomycetota</taxon>
        <taxon>Nitriliruptoria</taxon>
        <taxon>Euzebyales</taxon>
    </lineage>
</organism>
<dbReference type="InterPro" id="IPR050564">
    <property type="entry name" value="F420-G6PD/mer"/>
</dbReference>
<sequence>MSVKVGVSIFGHLFPMSALVDLGVSAEAAGAESVWVGEYHRNPWVLGSLIASRTQRVTIGTSIALAFVRSPLVTALAALDLDEAAEQRFVLGLGPQVRRGIENWHGMAYPDKPARRMAEFVEATRTSMRTHLPDPQTYVGDYHRIDLTGFNRHPAPAREVPVHVAAVREGMIRMAQQVADGVIGHIFWSRRYVQDVVTPLLEGVRDDFERSVTVLCSVQEDPGLARIDAKRTLAHYASTRTYRDILAADGFGSAADDCRDAVRAADHEAMVRAVPDAMLDTYAIAGPPDELHDRLAAVAGHMDRAILVPAYIGTPMARAEQAYTTMFAALRSRGGTT</sequence>
<evidence type="ECO:0000313" key="3">
    <source>
        <dbReference type="Proteomes" id="UP000264006"/>
    </source>
</evidence>
<evidence type="ECO:0000313" key="2">
    <source>
        <dbReference type="EMBL" id="AXV06652.1"/>
    </source>
</evidence>
<dbReference type="OrthoDB" id="3284378at2"/>
<dbReference type="RefSeq" id="WP_114591264.1">
    <property type="nucleotide sequence ID" value="NZ_CP031165.1"/>
</dbReference>
<proteinExistence type="predicted"/>
<keyword evidence="3" id="KW-1185">Reference proteome</keyword>
<dbReference type="EMBL" id="CP031165">
    <property type="protein sequence ID" value="AXV06652.1"/>
    <property type="molecule type" value="Genomic_DNA"/>
</dbReference>